<dbReference type="CDD" id="cd14792">
    <property type="entry name" value="GH27"/>
    <property type="match status" value="1"/>
</dbReference>
<feature type="domain" description="Alpha galactosidase C-terminal" evidence="9">
    <location>
        <begin position="334"/>
        <end position="408"/>
    </location>
</feature>
<dbReference type="Pfam" id="PF17801">
    <property type="entry name" value="Melibiase_C"/>
    <property type="match status" value="1"/>
</dbReference>
<comment type="caution">
    <text evidence="10">The sequence shown here is derived from an EMBL/GenBank/DDBJ whole genome shotgun (WGS) entry which is preliminary data.</text>
</comment>
<name>A0ABT1P862_9ACTN</name>
<organism evidence="10 11">
    <name type="scientific">Streptantibioticus rubrisoli</name>
    <dbReference type="NCBI Taxonomy" id="1387313"/>
    <lineage>
        <taxon>Bacteria</taxon>
        <taxon>Bacillati</taxon>
        <taxon>Actinomycetota</taxon>
        <taxon>Actinomycetes</taxon>
        <taxon>Kitasatosporales</taxon>
        <taxon>Streptomycetaceae</taxon>
        <taxon>Streptantibioticus</taxon>
    </lineage>
</organism>
<dbReference type="InterPro" id="IPR013785">
    <property type="entry name" value="Aldolase_TIM"/>
</dbReference>
<feature type="chain" id="PRO_5046746279" description="Alpha-galactosidase" evidence="8">
    <location>
        <begin position="21"/>
        <end position="411"/>
    </location>
</feature>
<keyword evidence="5" id="KW-0325">Glycoprotein</keyword>
<dbReference type="Gene3D" id="3.20.20.70">
    <property type="entry name" value="Aldolase class I"/>
    <property type="match status" value="1"/>
</dbReference>
<keyword evidence="3" id="KW-0430">Lectin</keyword>
<dbReference type="Gene3D" id="2.60.40.1180">
    <property type="entry name" value="Golgi alpha-mannosidase II"/>
    <property type="match status" value="1"/>
</dbReference>
<evidence type="ECO:0000256" key="4">
    <source>
        <dbReference type="ARBA" id="ARBA00022801"/>
    </source>
</evidence>
<comment type="catalytic activity">
    <reaction evidence="7">
        <text>Hydrolysis of terminal, non-reducing alpha-D-galactose residues in alpha-D-galactosides, including galactose oligosaccharides, galactomannans and galactolipids.</text>
        <dbReference type="EC" id="3.2.1.22"/>
    </reaction>
</comment>
<dbReference type="GO" id="GO:0016787">
    <property type="term" value="F:hydrolase activity"/>
    <property type="evidence" value="ECO:0007669"/>
    <property type="project" value="UniProtKB-KW"/>
</dbReference>
<dbReference type="EMBL" id="JANFNH010000003">
    <property type="protein sequence ID" value="MCQ4041560.1"/>
    <property type="molecule type" value="Genomic_DNA"/>
</dbReference>
<dbReference type="PRINTS" id="PR00740">
    <property type="entry name" value="GLHYDRLASE27"/>
</dbReference>
<gene>
    <name evidence="10" type="ORF">NON19_05830</name>
</gene>
<keyword evidence="11" id="KW-1185">Reference proteome</keyword>
<evidence type="ECO:0000256" key="2">
    <source>
        <dbReference type="ARBA" id="ARBA00022729"/>
    </source>
</evidence>
<evidence type="ECO:0000313" key="10">
    <source>
        <dbReference type="EMBL" id="MCQ4041560.1"/>
    </source>
</evidence>
<proteinExistence type="inferred from homology"/>
<feature type="signal peptide" evidence="8">
    <location>
        <begin position="1"/>
        <end position="20"/>
    </location>
</feature>
<accession>A0ABT1P862</accession>
<dbReference type="SUPFAM" id="SSF51445">
    <property type="entry name" value="(Trans)glycosidases"/>
    <property type="match status" value="1"/>
</dbReference>
<dbReference type="SUPFAM" id="SSF51011">
    <property type="entry name" value="Glycosyl hydrolase domain"/>
    <property type="match status" value="1"/>
</dbReference>
<evidence type="ECO:0000259" key="9">
    <source>
        <dbReference type="Pfam" id="PF17801"/>
    </source>
</evidence>
<evidence type="ECO:0000256" key="8">
    <source>
        <dbReference type="SAM" id="SignalP"/>
    </source>
</evidence>
<dbReference type="InterPro" id="IPR013780">
    <property type="entry name" value="Glyco_hydro_b"/>
</dbReference>
<protein>
    <recommendedName>
        <fullName evidence="7">Alpha-galactosidase</fullName>
        <ecNumber evidence="7">3.2.1.22</ecNumber>
    </recommendedName>
    <alternativeName>
        <fullName evidence="7">Melibiase</fullName>
    </alternativeName>
</protein>
<evidence type="ECO:0000256" key="7">
    <source>
        <dbReference type="RuleBase" id="RU361168"/>
    </source>
</evidence>
<dbReference type="Proteomes" id="UP001206206">
    <property type="component" value="Unassembled WGS sequence"/>
</dbReference>
<sequence>MFAKIMVAAALALASPAALPSTPSTHPSGGYQGLAATPPMGWNDWSYYQCNIDEKLILDQGRALVRSGLAAKGYNTVTTDDCWMGKSRDASGNLVSDPQKFPHGMAYVGRQLHRMGLKFGIYEDAGTQTCGGYAGSWQHYDADARLFAKWGVDYLKLDGCNVPSVPGQSAEQTYRQAYAGMSRALRDSGRKIVFSESAPAYFQGTADWYTVLGWVAKYGNLWREGYDIALGQQSGAAKWKSLLGNYDYNVPLGRYAGPGHWNDPDFLLVGDRGLTADEAQTQMALWAEMAAPLISSTDLTTLSPQALAILGNRDVIAVDQDRLGVQATRAAHTDTHDVLTRPLANGDRAVVFLNRGDSPLTITASASTLGLGPAQHLSGKDLVTRRTSRYGGSVTVRVRPHATVMLRLRAA</sequence>
<evidence type="ECO:0000313" key="11">
    <source>
        <dbReference type="Proteomes" id="UP001206206"/>
    </source>
</evidence>
<keyword evidence="7" id="KW-1015">Disulfide bond</keyword>
<dbReference type="InterPro" id="IPR002241">
    <property type="entry name" value="Glyco_hydro_27"/>
</dbReference>
<dbReference type="EC" id="3.2.1.22" evidence="7"/>
<comment type="similarity">
    <text evidence="1 7">Belongs to the glycosyl hydrolase 27 family.</text>
</comment>
<keyword evidence="6 7" id="KW-0326">Glycosidase</keyword>
<keyword evidence="2 8" id="KW-0732">Signal</keyword>
<evidence type="ECO:0000256" key="3">
    <source>
        <dbReference type="ARBA" id="ARBA00022734"/>
    </source>
</evidence>
<evidence type="ECO:0000256" key="6">
    <source>
        <dbReference type="ARBA" id="ARBA00023295"/>
    </source>
</evidence>
<dbReference type="RefSeq" id="WP_255925546.1">
    <property type="nucleotide sequence ID" value="NZ_JANFNH010000003.1"/>
</dbReference>
<dbReference type="InterPro" id="IPR017853">
    <property type="entry name" value="GH"/>
</dbReference>
<dbReference type="Pfam" id="PF16499">
    <property type="entry name" value="Melibiase_2"/>
    <property type="match status" value="1"/>
</dbReference>
<reference evidence="10 11" key="1">
    <citation type="submission" date="2022-06" db="EMBL/GenBank/DDBJ databases">
        <title>Draft genome sequence of type strain Streptomyces rubrisoli DSM 42083.</title>
        <authorList>
            <person name="Duangmal K."/>
            <person name="Klaysubun C."/>
        </authorList>
    </citation>
    <scope>NUCLEOTIDE SEQUENCE [LARGE SCALE GENOMIC DNA]</scope>
    <source>
        <strain evidence="10 11">DSM 42083</strain>
    </source>
</reference>
<dbReference type="PANTHER" id="PTHR11452">
    <property type="entry name" value="ALPHA-GALACTOSIDASE/ALPHA-N-ACETYLGALACTOSAMINIDASE"/>
    <property type="match status" value="1"/>
</dbReference>
<evidence type="ECO:0000256" key="1">
    <source>
        <dbReference type="ARBA" id="ARBA00009743"/>
    </source>
</evidence>
<dbReference type="InterPro" id="IPR041233">
    <property type="entry name" value="Melibiase_C"/>
</dbReference>
<evidence type="ECO:0000256" key="5">
    <source>
        <dbReference type="ARBA" id="ARBA00023180"/>
    </source>
</evidence>
<dbReference type="PANTHER" id="PTHR11452:SF91">
    <property type="entry name" value="ALPHA-GALACTOSIDASE A-RELATED"/>
    <property type="match status" value="1"/>
</dbReference>
<keyword evidence="4 7" id="KW-0378">Hydrolase</keyword>